<evidence type="ECO:0000256" key="1">
    <source>
        <dbReference type="ARBA" id="ARBA00023172"/>
    </source>
</evidence>
<evidence type="ECO:0000259" key="2">
    <source>
        <dbReference type="Pfam" id="PF00589"/>
    </source>
</evidence>
<name>A0ABX9K1K9_9BACT</name>
<comment type="caution">
    <text evidence="3">The sequence shown here is derived from an EMBL/GenBank/DDBJ whole genome shotgun (WGS) entry which is preliminary data.</text>
</comment>
<evidence type="ECO:0000313" key="3">
    <source>
        <dbReference type="EMBL" id="REG31714.1"/>
    </source>
</evidence>
<protein>
    <submittedName>
        <fullName evidence="3">Phage integrase family protein</fullName>
    </submittedName>
</protein>
<dbReference type="Pfam" id="PF00589">
    <property type="entry name" value="Phage_integrase"/>
    <property type="match status" value="1"/>
</dbReference>
<dbReference type="SUPFAM" id="SSF56349">
    <property type="entry name" value="DNA breaking-rejoining enzymes"/>
    <property type="match status" value="1"/>
</dbReference>
<accession>A0ABX9K1K9</accession>
<reference evidence="3 4" key="1">
    <citation type="submission" date="2018-08" db="EMBL/GenBank/DDBJ databases">
        <title>Genomic Encyclopedia of Archaeal and Bacterial Type Strains, Phase II (KMG-II): from individual species to whole genera.</title>
        <authorList>
            <person name="Goeker M."/>
        </authorList>
    </citation>
    <scope>NUCLEOTIDE SEQUENCE [LARGE SCALE GENOMIC DNA]</scope>
    <source>
        <strain evidence="3 4">DSM 2261</strain>
    </source>
</reference>
<evidence type="ECO:0000313" key="4">
    <source>
        <dbReference type="Proteomes" id="UP000256345"/>
    </source>
</evidence>
<keyword evidence="1" id="KW-0233">DNA recombination</keyword>
<proteinExistence type="predicted"/>
<sequence>MRLPVNSVTGVLHILRCSRLAMRGAPAKAIQELAGHESLTTTQRYMHLTLTAKDAAIRLLDSAGAQLSGDGLRDAGKGR</sequence>
<dbReference type="InterPro" id="IPR011010">
    <property type="entry name" value="DNA_brk_join_enz"/>
</dbReference>
<gene>
    <name evidence="3" type="ORF">ATI61_10538</name>
</gene>
<dbReference type="EMBL" id="QUMU01000005">
    <property type="protein sequence ID" value="REG31714.1"/>
    <property type="molecule type" value="Genomic_DNA"/>
</dbReference>
<feature type="domain" description="Tyr recombinase" evidence="2">
    <location>
        <begin position="13"/>
        <end position="49"/>
    </location>
</feature>
<dbReference type="InterPro" id="IPR013762">
    <property type="entry name" value="Integrase-like_cat_sf"/>
</dbReference>
<dbReference type="RefSeq" id="WP_047860137.1">
    <property type="nucleotide sequence ID" value="NZ_CP011509.1"/>
</dbReference>
<dbReference type="Gene3D" id="1.10.443.10">
    <property type="entry name" value="Intergrase catalytic core"/>
    <property type="match status" value="1"/>
</dbReference>
<dbReference type="Proteomes" id="UP000256345">
    <property type="component" value="Unassembled WGS sequence"/>
</dbReference>
<organism evidence="3 4">
    <name type="scientific">Archangium gephyra</name>
    <dbReference type="NCBI Taxonomy" id="48"/>
    <lineage>
        <taxon>Bacteria</taxon>
        <taxon>Pseudomonadati</taxon>
        <taxon>Myxococcota</taxon>
        <taxon>Myxococcia</taxon>
        <taxon>Myxococcales</taxon>
        <taxon>Cystobacterineae</taxon>
        <taxon>Archangiaceae</taxon>
        <taxon>Archangium</taxon>
    </lineage>
</organism>
<dbReference type="InterPro" id="IPR002104">
    <property type="entry name" value="Integrase_catalytic"/>
</dbReference>
<keyword evidence="4" id="KW-1185">Reference proteome</keyword>